<dbReference type="PANTHER" id="PTHR12110:SF53">
    <property type="entry name" value="BLR5974 PROTEIN"/>
    <property type="match status" value="1"/>
</dbReference>
<evidence type="ECO:0000259" key="1">
    <source>
        <dbReference type="Pfam" id="PF01261"/>
    </source>
</evidence>
<evidence type="ECO:0000313" key="3">
    <source>
        <dbReference type="Proteomes" id="UP001595699"/>
    </source>
</evidence>
<dbReference type="RefSeq" id="WP_205120614.1">
    <property type="nucleotide sequence ID" value="NZ_JAFBCM010000001.1"/>
</dbReference>
<accession>A0ABV7YAY5</accession>
<dbReference type="InterPro" id="IPR050312">
    <property type="entry name" value="IolE/XylAMocC-like"/>
</dbReference>
<keyword evidence="3" id="KW-1185">Reference proteome</keyword>
<dbReference type="Pfam" id="PF01261">
    <property type="entry name" value="AP_endonuc_2"/>
    <property type="match status" value="1"/>
</dbReference>
<organism evidence="2 3">
    <name type="scientific">Tenggerimyces flavus</name>
    <dbReference type="NCBI Taxonomy" id="1708749"/>
    <lineage>
        <taxon>Bacteria</taxon>
        <taxon>Bacillati</taxon>
        <taxon>Actinomycetota</taxon>
        <taxon>Actinomycetes</taxon>
        <taxon>Propionibacteriales</taxon>
        <taxon>Nocardioidaceae</taxon>
        <taxon>Tenggerimyces</taxon>
    </lineage>
</organism>
<dbReference type="Proteomes" id="UP001595699">
    <property type="component" value="Unassembled WGS sequence"/>
</dbReference>
<comment type="caution">
    <text evidence="2">The sequence shown here is derived from an EMBL/GenBank/DDBJ whole genome shotgun (WGS) entry which is preliminary data.</text>
</comment>
<gene>
    <name evidence="2" type="ORF">ACFOUW_14590</name>
</gene>
<dbReference type="EMBL" id="JBHRZH010000012">
    <property type="protein sequence ID" value="MFC3762067.1"/>
    <property type="molecule type" value="Genomic_DNA"/>
</dbReference>
<sequence>MWTLSGFADEIDPAPEIQFEVLTGLGIRHVEFRSAWGTNVLDLSDEQIAEIKRLLNQYGVALSAVGSPIGKVSVADDFDEHLRRFERAIWVAHELGAPYIRIFSFYPPTKGEDPTPHRDEVLRRMSALTDRIKGDDLVLGHENDLQLYGDTPDRALDLIESVGSEQLRQVWDPANFVLSGARPFTDGFAKLRPYLAYLQIKDAVAETGQVVPAGDGDGQIAETLRALKDDGFDGFFSMEPHLARAGHAGGFSGPELFGKATHAFTGLLDEQGISYQ</sequence>
<feature type="domain" description="Xylose isomerase-like TIM barrel" evidence="1">
    <location>
        <begin position="24"/>
        <end position="241"/>
    </location>
</feature>
<dbReference type="GO" id="GO:0016853">
    <property type="term" value="F:isomerase activity"/>
    <property type="evidence" value="ECO:0007669"/>
    <property type="project" value="UniProtKB-KW"/>
</dbReference>
<keyword evidence="2" id="KW-0413">Isomerase</keyword>
<dbReference type="InterPro" id="IPR036237">
    <property type="entry name" value="Xyl_isomerase-like_sf"/>
</dbReference>
<reference evidence="3" key="1">
    <citation type="journal article" date="2019" name="Int. J. Syst. Evol. Microbiol.">
        <title>The Global Catalogue of Microorganisms (GCM) 10K type strain sequencing project: providing services to taxonomists for standard genome sequencing and annotation.</title>
        <authorList>
            <consortium name="The Broad Institute Genomics Platform"/>
            <consortium name="The Broad Institute Genome Sequencing Center for Infectious Disease"/>
            <person name="Wu L."/>
            <person name="Ma J."/>
        </authorList>
    </citation>
    <scope>NUCLEOTIDE SEQUENCE [LARGE SCALE GENOMIC DNA]</scope>
    <source>
        <strain evidence="3">CGMCC 4.7241</strain>
    </source>
</reference>
<dbReference type="Gene3D" id="3.20.20.150">
    <property type="entry name" value="Divalent-metal-dependent TIM barrel enzymes"/>
    <property type="match status" value="1"/>
</dbReference>
<dbReference type="InterPro" id="IPR013022">
    <property type="entry name" value="Xyl_isomerase-like_TIM-brl"/>
</dbReference>
<name>A0ABV7YAY5_9ACTN</name>
<proteinExistence type="predicted"/>
<dbReference type="PANTHER" id="PTHR12110">
    <property type="entry name" value="HYDROXYPYRUVATE ISOMERASE"/>
    <property type="match status" value="1"/>
</dbReference>
<protein>
    <submittedName>
        <fullName evidence="2">Sugar phosphate isomerase/epimerase family protein</fullName>
    </submittedName>
</protein>
<evidence type="ECO:0000313" key="2">
    <source>
        <dbReference type="EMBL" id="MFC3762067.1"/>
    </source>
</evidence>
<dbReference type="SUPFAM" id="SSF51658">
    <property type="entry name" value="Xylose isomerase-like"/>
    <property type="match status" value="1"/>
</dbReference>